<comment type="caution">
    <text evidence="1">The sequence shown here is derived from an EMBL/GenBank/DDBJ whole genome shotgun (WGS) entry which is preliminary data.</text>
</comment>
<name>A0AAW1SW26_9CHLO</name>
<dbReference type="AlphaFoldDB" id="A0AAW1SW26"/>
<gene>
    <name evidence="1" type="ORF">WJX84_010247</name>
</gene>
<evidence type="ECO:0000313" key="2">
    <source>
        <dbReference type="Proteomes" id="UP001485043"/>
    </source>
</evidence>
<accession>A0AAW1SW26</accession>
<protein>
    <submittedName>
        <fullName evidence="1">Uncharacterized protein</fullName>
    </submittedName>
</protein>
<evidence type="ECO:0000313" key="1">
    <source>
        <dbReference type="EMBL" id="KAK9861445.1"/>
    </source>
</evidence>
<sequence>MPRSFATIASRAAEEVYLCTDSYASPHFATQEPWRGPFLPGDMCARLELPWPPDLFESVSDMREGLPMSRTVQLQHLAFPMAPSTAFQVVPWDSRCVRTLRSLRLDVRPVGGLQDCWSQGVGGLTGLTKLVIIGAKPIEMYGRYHMKVMGRELYIAKTIRELSLQCREVLDDLNQTDMDVVCGDALQHLQNGAVKDDAAALQINIPAHFPSRSPDCVKVNQDPLSQASCRLNLSQCIKCLADIHAALREGGTNSRQLLEIIEPEQPKDFAEVLTALMVVCCAGW</sequence>
<reference evidence="1 2" key="1">
    <citation type="journal article" date="2024" name="Nat. Commun.">
        <title>Phylogenomics reveals the evolutionary origins of lichenization in chlorophyte algae.</title>
        <authorList>
            <person name="Puginier C."/>
            <person name="Libourel C."/>
            <person name="Otte J."/>
            <person name="Skaloud P."/>
            <person name="Haon M."/>
            <person name="Grisel S."/>
            <person name="Petersen M."/>
            <person name="Berrin J.G."/>
            <person name="Delaux P.M."/>
            <person name="Dal Grande F."/>
            <person name="Keller J."/>
        </authorList>
    </citation>
    <scope>NUCLEOTIDE SEQUENCE [LARGE SCALE GENOMIC DNA]</scope>
    <source>
        <strain evidence="1 2">SAG 2523</strain>
    </source>
</reference>
<dbReference type="EMBL" id="JALJOV010000759">
    <property type="protein sequence ID" value="KAK9861445.1"/>
    <property type="molecule type" value="Genomic_DNA"/>
</dbReference>
<organism evidence="1 2">
    <name type="scientific">Apatococcus fuscideae</name>
    <dbReference type="NCBI Taxonomy" id="2026836"/>
    <lineage>
        <taxon>Eukaryota</taxon>
        <taxon>Viridiplantae</taxon>
        <taxon>Chlorophyta</taxon>
        <taxon>core chlorophytes</taxon>
        <taxon>Trebouxiophyceae</taxon>
        <taxon>Chlorellales</taxon>
        <taxon>Chlorellaceae</taxon>
        <taxon>Apatococcus</taxon>
    </lineage>
</organism>
<keyword evidence="2" id="KW-1185">Reference proteome</keyword>
<dbReference type="Proteomes" id="UP001485043">
    <property type="component" value="Unassembled WGS sequence"/>
</dbReference>
<proteinExistence type="predicted"/>